<dbReference type="Pfam" id="PF03900">
    <property type="entry name" value="Porphobil_deamC"/>
    <property type="match status" value="1"/>
</dbReference>
<evidence type="ECO:0000313" key="12">
    <source>
        <dbReference type="Proteomes" id="UP000054859"/>
    </source>
</evidence>
<sequence length="307" mass="34101">MAKKIIRIATRKSELALWQAEFIRQSLIRLWPEYQFELIPMVTSGDKFSQNKLKDVGGKGLFVKELEEALLTGKADLAVHSMKDVPTEFPEGLYIGAICERHNPYDAFVSYNFSHFKNLPVGATIGTSSLRRQSQLLALRPDLVVTPLRGNINTRLQKLKDNQFDAIVLAIAGLERLQIQTPYQEIFTEDLMLPAAGQGALGIECRILDDEIQKLIAPLHHPDSALCINMERRVNAHLGGNCHTPVAIYCQSVGFELVLKAKVCSPDGSMSIQETQRGLKETAFLLADTCAEMLLEKGAKNLLNASL</sequence>
<evidence type="ECO:0000256" key="8">
    <source>
        <dbReference type="HAMAP-Rule" id="MF_00260"/>
    </source>
</evidence>
<comment type="similarity">
    <text evidence="3 8">Belongs to the HMBS family.</text>
</comment>
<name>A0A0W0R5Z2_9GAMM</name>
<dbReference type="InterPro" id="IPR022419">
    <property type="entry name" value="Porphobilin_deaminase_cofac_BS"/>
</dbReference>
<protein>
    <recommendedName>
        <fullName evidence="8">Porphobilinogen deaminase</fullName>
        <shortName evidence="8">PBG</shortName>
        <ecNumber evidence="8">2.5.1.61</ecNumber>
    </recommendedName>
    <alternativeName>
        <fullName evidence="8">Hydroxymethylbilane synthase</fullName>
        <shortName evidence="8">HMBS</shortName>
    </alternativeName>
    <alternativeName>
        <fullName evidence="8">Pre-uroporphyrinogen synthase</fullName>
    </alternativeName>
</protein>
<comment type="pathway">
    <text evidence="2">Porphyrin-containing compound metabolism; protoporphyrin-IX biosynthesis; coproporphyrinogen-III from 5-aminolevulinate: step 2/4.</text>
</comment>
<evidence type="ECO:0000256" key="5">
    <source>
        <dbReference type="ARBA" id="ARBA00022679"/>
    </source>
</evidence>
<dbReference type="Gene3D" id="3.30.160.40">
    <property type="entry name" value="Porphobilinogen deaminase, C-terminal domain"/>
    <property type="match status" value="1"/>
</dbReference>
<dbReference type="InterPro" id="IPR000860">
    <property type="entry name" value="HemC"/>
</dbReference>
<dbReference type="PIRSF" id="PIRSF001438">
    <property type="entry name" value="4pyrrol_synth_OHMeBilane_synth"/>
    <property type="match status" value="1"/>
</dbReference>
<feature type="modified residue" description="S-(dipyrrolylmethanemethyl)cysteine" evidence="8">
    <location>
        <position position="242"/>
    </location>
</feature>
<keyword evidence="5 8" id="KW-0808">Transferase</keyword>
<dbReference type="PANTHER" id="PTHR11557:SF0">
    <property type="entry name" value="PORPHOBILINOGEN DEAMINASE"/>
    <property type="match status" value="1"/>
</dbReference>
<dbReference type="PROSITE" id="PS00533">
    <property type="entry name" value="PORPHOBILINOGEN_DEAM"/>
    <property type="match status" value="1"/>
</dbReference>
<dbReference type="PATRIC" id="fig|45056.6.peg.1185"/>
<dbReference type="HAMAP" id="MF_00260">
    <property type="entry name" value="Porphobil_deam"/>
    <property type="match status" value="1"/>
</dbReference>
<keyword evidence="12" id="KW-1185">Reference proteome</keyword>
<organism evidence="11 12">
    <name type="scientific">Legionella adelaidensis</name>
    <dbReference type="NCBI Taxonomy" id="45056"/>
    <lineage>
        <taxon>Bacteria</taxon>
        <taxon>Pseudomonadati</taxon>
        <taxon>Pseudomonadota</taxon>
        <taxon>Gammaproteobacteria</taxon>
        <taxon>Legionellales</taxon>
        <taxon>Legionellaceae</taxon>
        <taxon>Legionella</taxon>
    </lineage>
</organism>
<proteinExistence type="inferred from homology"/>
<dbReference type="OrthoDB" id="9810298at2"/>
<comment type="miscellaneous">
    <text evidence="8">The porphobilinogen subunits are added to the dipyrromethane group.</text>
</comment>
<dbReference type="UniPathway" id="UPA00251">
    <property type="reaction ID" value="UER00319"/>
</dbReference>
<evidence type="ECO:0000256" key="3">
    <source>
        <dbReference type="ARBA" id="ARBA00005638"/>
    </source>
</evidence>
<comment type="cofactor">
    <cofactor evidence="8">
        <name>dipyrromethane</name>
        <dbReference type="ChEBI" id="CHEBI:60342"/>
    </cofactor>
    <text evidence="8">Binds 1 dipyrromethane group covalently.</text>
</comment>
<dbReference type="RefSeq" id="WP_058462157.1">
    <property type="nucleotide sequence ID" value="NZ_CAAAHS010000002.1"/>
</dbReference>
<gene>
    <name evidence="8 11" type="primary">hemC</name>
    <name evidence="11" type="ORF">Lade_1146</name>
</gene>
<dbReference type="CDD" id="cd13646">
    <property type="entry name" value="PBP2_EcHMBS_like"/>
    <property type="match status" value="1"/>
</dbReference>
<dbReference type="STRING" id="45056.Lade_1146"/>
<dbReference type="FunFam" id="3.40.190.10:FF:000005">
    <property type="entry name" value="Porphobilinogen deaminase"/>
    <property type="match status" value="1"/>
</dbReference>
<dbReference type="GO" id="GO:0004418">
    <property type="term" value="F:hydroxymethylbilane synthase activity"/>
    <property type="evidence" value="ECO:0007669"/>
    <property type="project" value="UniProtKB-UniRule"/>
</dbReference>
<dbReference type="GO" id="GO:0005737">
    <property type="term" value="C:cytoplasm"/>
    <property type="evidence" value="ECO:0007669"/>
    <property type="project" value="UniProtKB-UniRule"/>
</dbReference>
<dbReference type="InterPro" id="IPR036803">
    <property type="entry name" value="Porphobilinogen_deaminase_C_sf"/>
</dbReference>
<comment type="caution">
    <text evidence="11">The sequence shown here is derived from an EMBL/GenBank/DDBJ whole genome shotgun (WGS) entry which is preliminary data.</text>
</comment>
<dbReference type="SUPFAM" id="SSF53850">
    <property type="entry name" value="Periplasmic binding protein-like II"/>
    <property type="match status" value="1"/>
</dbReference>
<evidence type="ECO:0000259" key="10">
    <source>
        <dbReference type="Pfam" id="PF03900"/>
    </source>
</evidence>
<keyword evidence="6 8" id="KW-0627">Porphyrin biosynthesis</keyword>
<feature type="domain" description="Porphobilinogen deaminase C-terminal" evidence="10">
    <location>
        <begin position="225"/>
        <end position="295"/>
    </location>
</feature>
<dbReference type="Gene3D" id="3.40.190.10">
    <property type="entry name" value="Periplasmic binding protein-like II"/>
    <property type="match status" value="2"/>
</dbReference>
<evidence type="ECO:0000256" key="1">
    <source>
        <dbReference type="ARBA" id="ARBA00002869"/>
    </source>
</evidence>
<dbReference type="InterPro" id="IPR022417">
    <property type="entry name" value="Porphobilin_deaminase_N"/>
</dbReference>
<evidence type="ECO:0000256" key="4">
    <source>
        <dbReference type="ARBA" id="ARBA00011245"/>
    </source>
</evidence>
<dbReference type="SUPFAM" id="SSF54782">
    <property type="entry name" value="Porphobilinogen deaminase (hydroxymethylbilane synthase), C-terminal domain"/>
    <property type="match status" value="1"/>
</dbReference>
<comment type="catalytic activity">
    <reaction evidence="7 8">
        <text>4 porphobilinogen + H2O = hydroxymethylbilane + 4 NH4(+)</text>
        <dbReference type="Rhea" id="RHEA:13185"/>
        <dbReference type="ChEBI" id="CHEBI:15377"/>
        <dbReference type="ChEBI" id="CHEBI:28938"/>
        <dbReference type="ChEBI" id="CHEBI:57845"/>
        <dbReference type="ChEBI" id="CHEBI:58126"/>
        <dbReference type="EC" id="2.5.1.61"/>
    </reaction>
</comment>
<dbReference type="NCBIfam" id="TIGR00212">
    <property type="entry name" value="hemC"/>
    <property type="match status" value="1"/>
</dbReference>
<evidence type="ECO:0000256" key="7">
    <source>
        <dbReference type="ARBA" id="ARBA00048169"/>
    </source>
</evidence>
<dbReference type="EMBL" id="LNKA01000001">
    <property type="protein sequence ID" value="KTC66488.1"/>
    <property type="molecule type" value="Genomic_DNA"/>
</dbReference>
<comment type="subunit">
    <text evidence="4 8">Monomer.</text>
</comment>
<evidence type="ECO:0000313" key="11">
    <source>
        <dbReference type="EMBL" id="KTC66488.1"/>
    </source>
</evidence>
<evidence type="ECO:0000259" key="9">
    <source>
        <dbReference type="Pfam" id="PF01379"/>
    </source>
</evidence>
<evidence type="ECO:0000256" key="2">
    <source>
        <dbReference type="ARBA" id="ARBA00004735"/>
    </source>
</evidence>
<dbReference type="Proteomes" id="UP000054859">
    <property type="component" value="Unassembled WGS sequence"/>
</dbReference>
<evidence type="ECO:0000256" key="6">
    <source>
        <dbReference type="ARBA" id="ARBA00023244"/>
    </source>
</evidence>
<dbReference type="GO" id="GO:0006782">
    <property type="term" value="P:protoporphyrinogen IX biosynthetic process"/>
    <property type="evidence" value="ECO:0007669"/>
    <property type="project" value="UniProtKB-UniRule"/>
</dbReference>
<dbReference type="EC" id="2.5.1.61" evidence="8"/>
<reference evidence="11 12" key="1">
    <citation type="submission" date="2015-11" db="EMBL/GenBank/DDBJ databases">
        <title>Identification of large and diverse effector repertoires of 38 Legionella species.</title>
        <authorList>
            <person name="Burstein D."/>
            <person name="Amaro F."/>
            <person name="Zusman T."/>
            <person name="Lifshitz Z."/>
            <person name="Cohen O."/>
            <person name="Gilbert J.A."/>
            <person name="Pupko T."/>
            <person name="Shuman H.A."/>
            <person name="Segal G."/>
        </authorList>
    </citation>
    <scope>NUCLEOTIDE SEQUENCE [LARGE SCALE GENOMIC DNA]</scope>
    <source>
        <strain evidence="11 12">1762-AUS-E</strain>
    </source>
</reference>
<dbReference type="PRINTS" id="PR00151">
    <property type="entry name" value="PORPHBDMNASE"/>
</dbReference>
<accession>A0A0W0R5Z2</accession>
<dbReference type="AlphaFoldDB" id="A0A0W0R5Z2"/>
<comment type="function">
    <text evidence="1 8">Tetrapolymerization of the monopyrrole PBG into the hydroxymethylbilane pre-uroporphyrinogen in several discrete steps.</text>
</comment>
<dbReference type="Pfam" id="PF01379">
    <property type="entry name" value="Porphobil_deam"/>
    <property type="match status" value="1"/>
</dbReference>
<feature type="domain" description="Porphobilinogen deaminase N-terminal" evidence="9">
    <location>
        <begin position="6"/>
        <end position="213"/>
    </location>
</feature>
<dbReference type="PANTHER" id="PTHR11557">
    <property type="entry name" value="PORPHOBILINOGEN DEAMINASE"/>
    <property type="match status" value="1"/>
</dbReference>
<dbReference type="FunFam" id="3.40.190.10:FF:000004">
    <property type="entry name" value="Porphobilinogen deaminase"/>
    <property type="match status" value="1"/>
</dbReference>
<dbReference type="InterPro" id="IPR022418">
    <property type="entry name" value="Porphobilinogen_deaminase_C"/>
</dbReference>